<evidence type="ECO:0008006" key="3">
    <source>
        <dbReference type="Google" id="ProtNLM"/>
    </source>
</evidence>
<dbReference type="Ensembl" id="ENSECAT00000113905.1">
    <property type="protein sequence ID" value="ENSECAP00000073003.1"/>
    <property type="gene ID" value="ENSECAG00000060238.1"/>
</dbReference>
<dbReference type="GeneTree" id="ENSGT01150000286946"/>
<reference evidence="1 2" key="1">
    <citation type="journal article" date="2009" name="Science">
        <title>Genome sequence, comparative analysis, and population genetics of the domestic horse.</title>
        <authorList>
            <consortium name="Broad Institute Genome Sequencing Platform"/>
            <consortium name="Broad Institute Whole Genome Assembly Team"/>
            <person name="Wade C.M."/>
            <person name="Giulotto E."/>
            <person name="Sigurdsson S."/>
            <person name="Zoli M."/>
            <person name="Gnerre S."/>
            <person name="Imsland F."/>
            <person name="Lear T.L."/>
            <person name="Adelson D.L."/>
            <person name="Bailey E."/>
            <person name="Bellone R.R."/>
            <person name="Bloecker H."/>
            <person name="Distl O."/>
            <person name="Edgar R.C."/>
            <person name="Garber M."/>
            <person name="Leeb T."/>
            <person name="Mauceli E."/>
            <person name="MacLeod J.N."/>
            <person name="Penedo M.C.T."/>
            <person name="Raison J.M."/>
            <person name="Sharpe T."/>
            <person name="Vogel J."/>
            <person name="Andersson L."/>
            <person name="Antczak D.F."/>
            <person name="Biagi T."/>
            <person name="Binns M.M."/>
            <person name="Chowdhary B.P."/>
            <person name="Coleman S.J."/>
            <person name="Della Valle G."/>
            <person name="Fryc S."/>
            <person name="Guerin G."/>
            <person name="Hasegawa T."/>
            <person name="Hill E.W."/>
            <person name="Jurka J."/>
            <person name="Kiialainen A."/>
            <person name="Lindgren G."/>
            <person name="Liu J."/>
            <person name="Magnani E."/>
            <person name="Mickelson J.R."/>
            <person name="Murray J."/>
            <person name="Nergadze S.G."/>
            <person name="Onofrio R."/>
            <person name="Pedroni S."/>
            <person name="Piras M.F."/>
            <person name="Raudsepp T."/>
            <person name="Rocchi M."/>
            <person name="Roeed K.H."/>
            <person name="Ryder O.A."/>
            <person name="Searle S."/>
            <person name="Skow L."/>
            <person name="Swinburne J.E."/>
            <person name="Syvaenen A.C."/>
            <person name="Tozaki T."/>
            <person name="Valberg S.J."/>
            <person name="Vaudin M."/>
            <person name="White J.R."/>
            <person name="Zody M.C."/>
            <person name="Lander E.S."/>
            <person name="Lindblad-Toh K."/>
        </authorList>
    </citation>
    <scope>NUCLEOTIDE SEQUENCE [LARGE SCALE GENOMIC DNA]</scope>
    <source>
        <strain evidence="1 2">Thoroughbred</strain>
    </source>
</reference>
<dbReference type="AlphaFoldDB" id="A0A9L0SA29"/>
<keyword evidence="2" id="KW-1185">Reference proteome</keyword>
<evidence type="ECO:0000313" key="2">
    <source>
        <dbReference type="Proteomes" id="UP000002281"/>
    </source>
</evidence>
<evidence type="ECO:0000313" key="1">
    <source>
        <dbReference type="Ensembl" id="ENSECAP00000073003.1"/>
    </source>
</evidence>
<sequence>MRNKNHMIISIDAEKAFNKIQHPFMIKTLNKMEGKYLNIIKAIYDKPTANNMLNGEKLKAMTLRTETR</sequence>
<dbReference type="PANTHER" id="PTHR19446">
    <property type="entry name" value="REVERSE TRANSCRIPTASES"/>
    <property type="match status" value="1"/>
</dbReference>
<proteinExistence type="predicted"/>
<organism evidence="1 2">
    <name type="scientific">Equus caballus</name>
    <name type="common">Horse</name>
    <dbReference type="NCBI Taxonomy" id="9796"/>
    <lineage>
        <taxon>Eukaryota</taxon>
        <taxon>Metazoa</taxon>
        <taxon>Chordata</taxon>
        <taxon>Craniata</taxon>
        <taxon>Vertebrata</taxon>
        <taxon>Euteleostomi</taxon>
        <taxon>Mammalia</taxon>
        <taxon>Eutheria</taxon>
        <taxon>Laurasiatheria</taxon>
        <taxon>Perissodactyla</taxon>
        <taxon>Equidae</taxon>
        <taxon>Equus</taxon>
    </lineage>
</organism>
<name>A0A9L0SA29_HORSE</name>
<reference evidence="1" key="3">
    <citation type="submission" date="2025-09" db="UniProtKB">
        <authorList>
            <consortium name="Ensembl"/>
        </authorList>
    </citation>
    <scope>IDENTIFICATION</scope>
    <source>
        <strain evidence="1">Thoroughbred</strain>
    </source>
</reference>
<accession>A0A9L0SA29</accession>
<protein>
    <recommendedName>
        <fullName evidence="3">Reverse transcriptase domain-containing protein</fullName>
    </recommendedName>
</protein>
<reference evidence="1" key="2">
    <citation type="submission" date="2025-08" db="UniProtKB">
        <authorList>
            <consortium name="Ensembl"/>
        </authorList>
    </citation>
    <scope>IDENTIFICATION</scope>
    <source>
        <strain evidence="1">Thoroughbred</strain>
    </source>
</reference>
<dbReference type="Proteomes" id="UP000002281">
    <property type="component" value="Chromosome 28"/>
</dbReference>